<organism evidence="2">
    <name type="scientific">Thermogemmatispora argillosa</name>
    <dbReference type="NCBI Taxonomy" id="2045280"/>
    <lineage>
        <taxon>Bacteria</taxon>
        <taxon>Bacillati</taxon>
        <taxon>Chloroflexota</taxon>
        <taxon>Ktedonobacteria</taxon>
        <taxon>Thermogemmatisporales</taxon>
        <taxon>Thermogemmatisporaceae</taxon>
        <taxon>Thermogemmatispora</taxon>
    </lineage>
</organism>
<dbReference type="AlphaFoldDB" id="A0A455T6Y7"/>
<proteinExistence type="predicted"/>
<dbReference type="EMBL" id="AP019377">
    <property type="protein sequence ID" value="BBH94825.1"/>
    <property type="molecule type" value="Genomic_DNA"/>
</dbReference>
<evidence type="ECO:0000259" key="1">
    <source>
        <dbReference type="Pfam" id="PF05235"/>
    </source>
</evidence>
<dbReference type="Pfam" id="PF05235">
    <property type="entry name" value="CHAD"/>
    <property type="match status" value="1"/>
</dbReference>
<evidence type="ECO:0000313" key="2">
    <source>
        <dbReference type="EMBL" id="BBH94825.1"/>
    </source>
</evidence>
<accession>A0A455T6Y7</accession>
<name>A0A455T6Y7_9CHLR</name>
<feature type="domain" description="CHAD" evidence="1">
    <location>
        <begin position="25"/>
        <end position="99"/>
    </location>
</feature>
<gene>
    <name evidence="2" type="ORF">KTA_30240</name>
</gene>
<dbReference type="PANTHER" id="PTHR39339">
    <property type="entry name" value="SLR1444 PROTEIN"/>
    <property type="match status" value="1"/>
</dbReference>
<dbReference type="InterPro" id="IPR038186">
    <property type="entry name" value="CHAD_dom_sf"/>
</dbReference>
<dbReference type="PANTHER" id="PTHR39339:SF1">
    <property type="entry name" value="CHAD DOMAIN-CONTAINING PROTEIN"/>
    <property type="match status" value="1"/>
</dbReference>
<dbReference type="Gene3D" id="1.40.20.10">
    <property type="entry name" value="CHAD domain"/>
    <property type="match status" value="1"/>
</dbReference>
<sequence>MAKAQPVKDLDPCAPATRNARLIALQRLEELYHWSQAATDPQDTASQHHLRIAVKRLRYTLELFQAVLPEACQAVLAELEQLQEELGRLHDHDVLVTLIEAALTEHDTPSEAAEALLPRSLLEAFQSPPSPLQAGLRQLLRRLRRERDAHFQAFRQHWQTLEARSLRQELQALLRD</sequence>
<dbReference type="InterPro" id="IPR007899">
    <property type="entry name" value="CHAD_dom"/>
</dbReference>
<protein>
    <recommendedName>
        <fullName evidence="1">CHAD domain-containing protein</fullName>
    </recommendedName>
</protein>
<reference evidence="2" key="1">
    <citation type="submission" date="2018-12" db="EMBL/GenBank/DDBJ databases">
        <title>Novel natural products biosynthetic potential of the class Ktedonobacteria.</title>
        <authorList>
            <person name="Zheng Y."/>
            <person name="Saitou A."/>
            <person name="Wang C.M."/>
            <person name="Toyoda A."/>
            <person name="Minakuchi Y."/>
            <person name="Sekiguchi Y."/>
            <person name="Ueda K."/>
            <person name="Takano H."/>
            <person name="Sakai Y."/>
            <person name="Yokota A."/>
            <person name="Yabe S."/>
        </authorList>
    </citation>
    <scope>NUCLEOTIDE SEQUENCE</scope>
    <source>
        <strain evidence="2">A3-2</strain>
    </source>
</reference>